<comment type="caution">
    <text evidence="3">The sequence shown here is derived from an EMBL/GenBank/DDBJ whole genome shotgun (WGS) entry which is preliminary data.</text>
</comment>
<gene>
    <name evidence="3" type="ORF">Tco_0952681</name>
</gene>
<sequence>MTVRKRVRPLPPRRLAQRRVSPRSLDHHSSSSSSSSDHSPVHSSGFDAPGQAHSGPSTRVAVPRLVYPPVSTPRYSEAFYHWRAAPLSTVYPPTTSKSSSGDSSSERSLHSSSHSAGPSRKRCRSPADSVPSLTPASGSLAPTRVDLLPPRKRFRDSYSSEASMEEDIEVGTTEGEVGLELVISDEIVVRNRVEIDLRDDRDDAEEYEADTSAGGTIEVGIDLMSALVADEESEEPAGGDSSYSSGTRDGSVRSVEDMQIDLGDVVCDFYHHMSEIHVDRVVSIKTAQRQLKEGQMLVSTQRLRMIKRIESLRLENLNVRALLCIERDRVDSLRLHMSRSQEEFREVRRERDEVRRRLRRLESFAERRLGFRPTMTITRSGMTLEAIKELVTRRMEEALAAYEATHAANALEAESQSQNGSDGDNRNEENGNGGGDENGTRNGNNGGNNGDGNENRNVNGRGDRPVARECTYQDFMKCQPLSFK</sequence>
<dbReference type="Proteomes" id="UP001151760">
    <property type="component" value="Unassembled WGS sequence"/>
</dbReference>
<protein>
    <submittedName>
        <fullName evidence="3">Uncharacterized protein</fullName>
    </submittedName>
</protein>
<organism evidence="3 4">
    <name type="scientific">Tanacetum coccineum</name>
    <dbReference type="NCBI Taxonomy" id="301880"/>
    <lineage>
        <taxon>Eukaryota</taxon>
        <taxon>Viridiplantae</taxon>
        <taxon>Streptophyta</taxon>
        <taxon>Embryophyta</taxon>
        <taxon>Tracheophyta</taxon>
        <taxon>Spermatophyta</taxon>
        <taxon>Magnoliopsida</taxon>
        <taxon>eudicotyledons</taxon>
        <taxon>Gunneridae</taxon>
        <taxon>Pentapetalae</taxon>
        <taxon>asterids</taxon>
        <taxon>campanulids</taxon>
        <taxon>Asterales</taxon>
        <taxon>Asteraceae</taxon>
        <taxon>Asteroideae</taxon>
        <taxon>Anthemideae</taxon>
        <taxon>Anthemidinae</taxon>
        <taxon>Tanacetum</taxon>
    </lineage>
</organism>
<feature type="compositionally biased region" description="Low complexity" evidence="2">
    <location>
        <begin position="30"/>
        <end position="44"/>
    </location>
</feature>
<feature type="coiled-coil region" evidence="1">
    <location>
        <begin position="330"/>
        <end position="364"/>
    </location>
</feature>
<feature type="compositionally biased region" description="Low complexity" evidence="2">
    <location>
        <begin position="451"/>
        <end position="460"/>
    </location>
</feature>
<keyword evidence="1" id="KW-0175">Coiled coil</keyword>
<feature type="compositionally biased region" description="Low complexity" evidence="2">
    <location>
        <begin position="412"/>
        <end position="422"/>
    </location>
</feature>
<reference evidence="3" key="1">
    <citation type="journal article" date="2022" name="Int. J. Mol. Sci.">
        <title>Draft Genome of Tanacetum Coccineum: Genomic Comparison of Closely Related Tanacetum-Family Plants.</title>
        <authorList>
            <person name="Yamashiro T."/>
            <person name="Shiraishi A."/>
            <person name="Nakayama K."/>
            <person name="Satake H."/>
        </authorList>
    </citation>
    <scope>NUCLEOTIDE SEQUENCE</scope>
</reference>
<evidence type="ECO:0000256" key="2">
    <source>
        <dbReference type="SAM" id="MobiDB-lite"/>
    </source>
</evidence>
<reference evidence="3" key="2">
    <citation type="submission" date="2022-01" db="EMBL/GenBank/DDBJ databases">
        <authorList>
            <person name="Yamashiro T."/>
            <person name="Shiraishi A."/>
            <person name="Satake H."/>
            <person name="Nakayama K."/>
        </authorList>
    </citation>
    <scope>NUCLEOTIDE SEQUENCE</scope>
</reference>
<feature type="region of interest" description="Disordered" evidence="2">
    <location>
        <begin position="1"/>
        <end position="60"/>
    </location>
</feature>
<evidence type="ECO:0000313" key="4">
    <source>
        <dbReference type="Proteomes" id="UP001151760"/>
    </source>
</evidence>
<keyword evidence="4" id="KW-1185">Reference proteome</keyword>
<feature type="region of interest" description="Disordered" evidence="2">
    <location>
        <begin position="230"/>
        <end position="252"/>
    </location>
</feature>
<dbReference type="EMBL" id="BQNB010015774">
    <property type="protein sequence ID" value="GJT43966.1"/>
    <property type="molecule type" value="Genomic_DNA"/>
</dbReference>
<evidence type="ECO:0000313" key="3">
    <source>
        <dbReference type="EMBL" id="GJT43966.1"/>
    </source>
</evidence>
<proteinExistence type="predicted"/>
<accession>A0ABQ5E0K4</accession>
<feature type="region of interest" description="Disordered" evidence="2">
    <location>
        <begin position="90"/>
        <end position="148"/>
    </location>
</feature>
<feature type="region of interest" description="Disordered" evidence="2">
    <location>
        <begin position="412"/>
        <end position="469"/>
    </location>
</feature>
<name>A0ABQ5E0K4_9ASTR</name>
<evidence type="ECO:0000256" key="1">
    <source>
        <dbReference type="SAM" id="Coils"/>
    </source>
</evidence>